<feature type="chain" id="PRO_5046268750" evidence="1">
    <location>
        <begin position="23"/>
        <end position="591"/>
    </location>
</feature>
<gene>
    <name evidence="2" type="ORF">K7G82_23020</name>
</gene>
<accession>A0ABS7PV86</accession>
<dbReference type="Pfam" id="PF05960">
    <property type="entry name" value="DUF885"/>
    <property type="match status" value="1"/>
</dbReference>
<dbReference type="PANTHER" id="PTHR33361:SF2">
    <property type="entry name" value="DUF885 DOMAIN-CONTAINING PROTEIN"/>
    <property type="match status" value="1"/>
</dbReference>
<dbReference type="Proteomes" id="UP000706039">
    <property type="component" value="Unassembled WGS sequence"/>
</dbReference>
<feature type="signal peptide" evidence="1">
    <location>
        <begin position="1"/>
        <end position="22"/>
    </location>
</feature>
<keyword evidence="1" id="KW-0732">Signal</keyword>
<protein>
    <submittedName>
        <fullName evidence="2">DUF885 domain-containing protein</fullName>
    </submittedName>
</protein>
<proteinExistence type="predicted"/>
<keyword evidence="3" id="KW-1185">Reference proteome</keyword>
<organism evidence="2 3">
    <name type="scientific">Sphingomonas colocasiae</name>
    <dbReference type="NCBI Taxonomy" id="1848973"/>
    <lineage>
        <taxon>Bacteria</taxon>
        <taxon>Pseudomonadati</taxon>
        <taxon>Pseudomonadota</taxon>
        <taxon>Alphaproteobacteria</taxon>
        <taxon>Sphingomonadales</taxon>
        <taxon>Sphingomonadaceae</taxon>
        <taxon>Sphingomonas</taxon>
    </lineage>
</organism>
<dbReference type="InterPro" id="IPR010281">
    <property type="entry name" value="DUF885"/>
</dbReference>
<evidence type="ECO:0000256" key="1">
    <source>
        <dbReference type="SAM" id="SignalP"/>
    </source>
</evidence>
<evidence type="ECO:0000313" key="2">
    <source>
        <dbReference type="EMBL" id="MBY8825193.1"/>
    </source>
</evidence>
<dbReference type="EMBL" id="JAINVV010000011">
    <property type="protein sequence ID" value="MBY8825193.1"/>
    <property type="molecule type" value="Genomic_DNA"/>
</dbReference>
<comment type="caution">
    <text evidence="2">The sequence shown here is derived from an EMBL/GenBank/DDBJ whole genome shotgun (WGS) entry which is preliminary data.</text>
</comment>
<dbReference type="RefSeq" id="WP_222992294.1">
    <property type="nucleotide sequence ID" value="NZ_JAINVV010000011.1"/>
</dbReference>
<name>A0ABS7PV86_9SPHN</name>
<reference evidence="2 3" key="1">
    <citation type="submission" date="2021-08" db="EMBL/GenBank/DDBJ databases">
        <authorList>
            <person name="Tuo L."/>
        </authorList>
    </citation>
    <scope>NUCLEOTIDE SEQUENCE [LARGE SCALE GENOMIC DNA]</scope>
    <source>
        <strain evidence="2 3">JCM 31229</strain>
    </source>
</reference>
<evidence type="ECO:0000313" key="3">
    <source>
        <dbReference type="Proteomes" id="UP000706039"/>
    </source>
</evidence>
<dbReference type="PANTHER" id="PTHR33361">
    <property type="entry name" value="GLR0591 PROTEIN"/>
    <property type="match status" value="1"/>
</dbReference>
<sequence>MKTKLGLILSSAMLATSAPAAAQPAAPSTQAQGENAKLSALADAIEQDSLATNFSAQFREGKRISGFVDYSPAEVARNAAKRERWKHQLAAIRADALGEVERETYDILRFTLIETPEDENEYWLTFDLTPYQAPMAIGYVQQVLAAHPLATAADAADYVRLAGAYAAMLETLAAKVEAQTARGIYLPKPALPPIRATWTTLAASADALQPAAARLSALDAAARASLETGVRTAADGRVKPAFARIQTLLGPAYEAKAPEAVGLGQYPGGKDLYRKLIQRYTTLPLTPDQIHQRGLEQVADVAKRMQAIRTQLGFTGSSRAFYDRISTDPRFLAKTPADVEATYMRYIHAIEPKISSYFRTQPRAPYGVKRLPPAAEPGQTFGYYSPPNATEPRGIYHYNGSNLDKRSLINAGTLIYHELLPGHHFQIAGQSENAALSPFRKNYMAGAFTEGWGEYAASLGIELGLYDTPEALYGRYINEMFLTVRLVVDSGMNDKGWSLEKARAYMREVTSLSDLEIDSESLRYSVSIPGQALAYRTGYDALWDFRRRAEKTLGQRFDIRDFHAAVLGSGARPLPLVEASVDRMIAGKKRN</sequence>